<evidence type="ECO:0000256" key="1">
    <source>
        <dbReference type="SAM" id="MobiDB-lite"/>
    </source>
</evidence>
<sequence length="237" mass="23952">MMGHSDSADGNQERTSSQTDLQMATGLNLAPGVSPSSSFAAMLNDAASASRAEQTQKAAGASHGTDGQTVSPSIMAQSADGSTSLSMTILTDDSTPVHVRLEGTDGLTTGVVLQSEDLGTARHLADNKHELVAALTAAGVDVSNLKIDVVAASSSNHDFQNQGQNQNADGTAYNSNFSGNMSGSSSGQNGQQTYGGSTWRADGVISAPATGDAETQDGSHSRRSSGPYAGSGINITA</sequence>
<feature type="region of interest" description="Disordered" evidence="1">
    <location>
        <begin position="157"/>
        <end position="237"/>
    </location>
</feature>
<feature type="compositionally biased region" description="Low complexity" evidence="1">
    <location>
        <begin position="174"/>
        <end position="197"/>
    </location>
</feature>
<reference evidence="2 3" key="1">
    <citation type="submission" date="2020-04" db="EMBL/GenBank/DDBJ databases">
        <title>Description of novel Gluconacetobacter.</title>
        <authorList>
            <person name="Sombolestani A."/>
        </authorList>
    </citation>
    <scope>NUCLEOTIDE SEQUENCE [LARGE SCALE GENOMIC DNA]</scope>
    <source>
        <strain evidence="2 3">LMG 27725</strain>
    </source>
</reference>
<feature type="compositionally biased region" description="Polar residues" evidence="1">
    <location>
        <begin position="8"/>
        <end position="20"/>
    </location>
</feature>
<feature type="compositionally biased region" description="Polar residues" evidence="1">
    <location>
        <begin position="157"/>
        <end position="173"/>
    </location>
</feature>
<dbReference type="Proteomes" id="UP000525623">
    <property type="component" value="Unassembled WGS sequence"/>
</dbReference>
<feature type="region of interest" description="Disordered" evidence="1">
    <location>
        <begin position="1"/>
        <end position="20"/>
    </location>
</feature>
<organism evidence="2 3">
    <name type="scientific">Gluconacetobacter tumulicola</name>
    <dbReference type="NCBI Taxonomy" id="1017177"/>
    <lineage>
        <taxon>Bacteria</taxon>
        <taxon>Pseudomonadati</taxon>
        <taxon>Pseudomonadota</taxon>
        <taxon>Alphaproteobacteria</taxon>
        <taxon>Acetobacterales</taxon>
        <taxon>Acetobacteraceae</taxon>
        <taxon>Gluconacetobacter</taxon>
    </lineage>
</organism>
<protein>
    <recommendedName>
        <fullName evidence="4">Flagellar hook-length control protein FliK</fullName>
    </recommendedName>
</protein>
<feature type="compositionally biased region" description="Polar residues" evidence="1">
    <location>
        <begin position="65"/>
        <end position="78"/>
    </location>
</feature>
<proteinExistence type="predicted"/>
<comment type="caution">
    <text evidence="2">The sequence shown here is derived from an EMBL/GenBank/DDBJ whole genome shotgun (WGS) entry which is preliminary data.</text>
</comment>
<dbReference type="AlphaFoldDB" id="A0A7W4P732"/>
<dbReference type="RefSeq" id="WP_182964251.1">
    <property type="nucleotide sequence ID" value="NZ_BAABGC010000008.1"/>
</dbReference>
<accession>A0A7W4P732</accession>
<evidence type="ECO:0008006" key="4">
    <source>
        <dbReference type="Google" id="ProtNLM"/>
    </source>
</evidence>
<name>A0A7W4P732_9PROT</name>
<keyword evidence="3" id="KW-1185">Reference proteome</keyword>
<dbReference type="EMBL" id="JABEQL010000002">
    <property type="protein sequence ID" value="MBB2177853.1"/>
    <property type="molecule type" value="Genomic_DNA"/>
</dbReference>
<gene>
    <name evidence="2" type="ORF">HLH29_01480</name>
</gene>
<evidence type="ECO:0000313" key="2">
    <source>
        <dbReference type="EMBL" id="MBB2177853.1"/>
    </source>
</evidence>
<feature type="region of interest" description="Disordered" evidence="1">
    <location>
        <begin position="50"/>
        <end position="78"/>
    </location>
</feature>
<evidence type="ECO:0000313" key="3">
    <source>
        <dbReference type="Proteomes" id="UP000525623"/>
    </source>
</evidence>